<evidence type="ECO:0000256" key="12">
    <source>
        <dbReference type="SAM" id="Phobius"/>
    </source>
</evidence>
<dbReference type="Gene3D" id="3.30.310.200">
    <property type="match status" value="1"/>
</dbReference>
<evidence type="ECO:0000256" key="7">
    <source>
        <dbReference type="ARBA" id="ARBA00022777"/>
    </source>
</evidence>
<dbReference type="GO" id="GO:0005737">
    <property type="term" value="C:cytoplasm"/>
    <property type="evidence" value="ECO:0007669"/>
    <property type="project" value="TreeGrafter"/>
</dbReference>
<reference evidence="15" key="1">
    <citation type="journal article" date="2011" name="MBio">
        <title>Novel metabolic attributes of the genus Cyanothece, comprising a group of unicellular nitrogen-fixing Cyanobacteria.</title>
        <authorList>
            <person name="Bandyopadhyay A."/>
            <person name="Elvitigala T."/>
            <person name="Welsh E."/>
            <person name="Stockel J."/>
            <person name="Liberton M."/>
            <person name="Min H."/>
            <person name="Sherman L.A."/>
            <person name="Pakrasi H.B."/>
        </authorList>
    </citation>
    <scope>NUCLEOTIDE SEQUENCE [LARGE SCALE GENOMIC DNA]</scope>
    <source>
        <strain evidence="15">PCC 7822</strain>
    </source>
</reference>
<dbReference type="EC" id="2.7.11.1" evidence="1"/>
<dbReference type="SMART" id="SM00365">
    <property type="entry name" value="LRR_SD22"/>
    <property type="match status" value="5"/>
</dbReference>
<evidence type="ECO:0000256" key="5">
    <source>
        <dbReference type="ARBA" id="ARBA00022737"/>
    </source>
</evidence>
<dbReference type="InterPro" id="IPR057263">
    <property type="entry name" value="COR-B"/>
</dbReference>
<keyword evidence="12" id="KW-0812">Transmembrane</keyword>
<dbReference type="InterPro" id="IPR032171">
    <property type="entry name" value="COR-A"/>
</dbReference>
<keyword evidence="6" id="KW-0547">Nucleotide-binding</keyword>
<keyword evidence="7" id="KW-0418">Kinase</keyword>
<evidence type="ECO:0000256" key="11">
    <source>
        <dbReference type="ARBA" id="ARBA00048679"/>
    </source>
</evidence>
<dbReference type="InterPro" id="IPR003591">
    <property type="entry name" value="Leu-rich_rpt_typical-subtyp"/>
</dbReference>
<dbReference type="Pfam" id="PF16095">
    <property type="entry name" value="COR-A"/>
    <property type="match status" value="1"/>
</dbReference>
<evidence type="ECO:0000256" key="3">
    <source>
        <dbReference type="ARBA" id="ARBA00022614"/>
    </source>
</evidence>
<dbReference type="SMART" id="SM00364">
    <property type="entry name" value="LRR_BAC"/>
    <property type="match status" value="7"/>
</dbReference>
<evidence type="ECO:0000313" key="14">
    <source>
        <dbReference type="EMBL" id="ADN15759.1"/>
    </source>
</evidence>
<dbReference type="PROSITE" id="PS51450">
    <property type="entry name" value="LRR"/>
    <property type="match status" value="5"/>
</dbReference>
<dbReference type="eggNOG" id="COG4886">
    <property type="taxonomic scope" value="Bacteria"/>
</dbReference>
<protein>
    <recommendedName>
        <fullName evidence="1">non-specific serine/threonine protein kinase</fullName>
        <ecNumber evidence="1">2.7.11.1</ecNumber>
    </recommendedName>
</protein>
<dbReference type="OrthoDB" id="459949at2"/>
<evidence type="ECO:0000256" key="1">
    <source>
        <dbReference type="ARBA" id="ARBA00012513"/>
    </source>
</evidence>
<sequence length="857" mass="98931">MNNIPQHFLDKIREAKELRLTQLDLSLNWTARDEDKLTKIPEEVFELEWLEVLTLNYNHLTSVPESITRLVNLTELDLRNNGLTTLPESITCLVNLTRLYLSSNGLTTLPESITRLVNLTVLGLSSNGLTTLPESITRLVNLTVLGLSSNGLTTLPESITRLVNLTVLGLSNNGLTILPESITRLVNLRELDLSYNRLTTLPESITRLVNLKELDLRNNPLETPPLEVAKQGIEAIREYFRQKQEEGEDTLYEAKLLIIGEGGAGKTSLAKKIENPDYELTAAEDSTQGIDIKKWVFTRDNQDYRVNIWDFGGQEIYHQTHQFFLTKRSLYVLVADNRKEDTDFYYWLNVVELFSDNSPLLIIKNEKQDRQREINDRQLRGDFTNLKEILPTNLATNRGLDDILTHIKDNISKLPHIGSTLPKTWTRVRDALEKDPRNYISLEEYLSLCENNGFKQRKRQLQLSQFLHDIGVILHFQDSPTSLLYKTVILKPEWGTAAVYKVLDDQTVINNFGRFREADLSDIWQQEDYNNMQGELLALMMRFNLCYKVPNSQVTTYIAPQLLNRNPPKYNWKESNNLILRYTYDFMPKGIISRFIVEMNGYIEQQKYVWKEGVILNKDETKAEVIENYGKREIKIRVVGKYKRDLMTTVTYELDKIHQSYHQLKYKKLIPCNCGTCKDSQEPHFYDYEKGLKWFIENRQPEIQCQKSFQMVNVQGLIDDVMDSQKLSKQQEEEKAALTTFVNIEKQINIHNLKGNVNMEEYPQKNIRFKSAWANGLFYLFIFVVVVALIGFLAGSLPVLSLGLVIIAGILFVPLIGALQLRQDDRLSEKSFLELMKMVIGQLPLIGNMLGNLLDKK</sequence>
<dbReference type="PRINTS" id="PR00449">
    <property type="entry name" value="RASTRNSFRMNG"/>
</dbReference>
<evidence type="ECO:0000259" key="13">
    <source>
        <dbReference type="PROSITE" id="PS51424"/>
    </source>
</evidence>
<keyword evidence="8" id="KW-0067">ATP-binding</keyword>
<dbReference type="Gene3D" id="1.10.10.2200">
    <property type="match status" value="1"/>
</dbReference>
<keyword evidence="12" id="KW-0472">Membrane</keyword>
<evidence type="ECO:0000256" key="10">
    <source>
        <dbReference type="ARBA" id="ARBA00047899"/>
    </source>
</evidence>
<gene>
    <name evidence="14" type="ordered locus">Cyan7822_3827</name>
</gene>
<dbReference type="InterPro" id="IPR036388">
    <property type="entry name" value="WH-like_DNA-bd_sf"/>
</dbReference>
<proteinExistence type="predicted"/>
<keyword evidence="12" id="KW-1133">Transmembrane helix</keyword>
<name>E0UJ56_GLOV7</name>
<dbReference type="Pfam" id="PF08477">
    <property type="entry name" value="Roc"/>
    <property type="match status" value="1"/>
</dbReference>
<dbReference type="Gene3D" id="3.80.10.10">
    <property type="entry name" value="Ribonuclease Inhibitor"/>
    <property type="match status" value="2"/>
</dbReference>
<dbReference type="HOGENOM" id="CLU_006878_0_0_3"/>
<keyword evidence="9" id="KW-0342">GTP-binding</keyword>
<organism evidence="14 15">
    <name type="scientific">Gloeothece verrucosa (strain PCC 7822)</name>
    <name type="common">Cyanothece sp. (strain PCC 7822)</name>
    <dbReference type="NCBI Taxonomy" id="497965"/>
    <lineage>
        <taxon>Bacteria</taxon>
        <taxon>Bacillati</taxon>
        <taxon>Cyanobacteriota</taxon>
        <taxon>Cyanophyceae</taxon>
        <taxon>Oscillatoriophycideae</taxon>
        <taxon>Chroococcales</taxon>
        <taxon>Aphanothecaceae</taxon>
        <taxon>Gloeothece</taxon>
        <taxon>Gloeothece verrucosa</taxon>
    </lineage>
</organism>
<dbReference type="FunFam" id="3.80.10.10:FF:000307">
    <property type="entry name" value="Leucine-rich repeats and death domain-containing 1"/>
    <property type="match status" value="1"/>
</dbReference>
<dbReference type="Gene3D" id="1.10.10.10">
    <property type="entry name" value="Winged helix-like DNA-binding domain superfamily/Winged helix DNA-binding domain"/>
    <property type="match status" value="1"/>
</dbReference>
<evidence type="ECO:0000256" key="6">
    <source>
        <dbReference type="ARBA" id="ARBA00022741"/>
    </source>
</evidence>
<dbReference type="SUPFAM" id="SSF52058">
    <property type="entry name" value="L domain-like"/>
    <property type="match status" value="1"/>
</dbReference>
<dbReference type="GO" id="GO:0005524">
    <property type="term" value="F:ATP binding"/>
    <property type="evidence" value="ECO:0007669"/>
    <property type="project" value="UniProtKB-KW"/>
</dbReference>
<accession>E0UJ56</accession>
<keyword evidence="15" id="KW-1185">Reference proteome</keyword>
<dbReference type="InterPro" id="IPR032675">
    <property type="entry name" value="LRR_dom_sf"/>
</dbReference>
<dbReference type="GO" id="GO:0004674">
    <property type="term" value="F:protein serine/threonine kinase activity"/>
    <property type="evidence" value="ECO:0007669"/>
    <property type="project" value="UniProtKB-KW"/>
</dbReference>
<dbReference type="PROSITE" id="PS51424">
    <property type="entry name" value="ROC"/>
    <property type="match status" value="1"/>
</dbReference>
<dbReference type="STRING" id="497965.Cyan7822_3827"/>
<dbReference type="Gene3D" id="3.40.50.300">
    <property type="entry name" value="P-loop containing nucleotide triphosphate hydrolases"/>
    <property type="match status" value="1"/>
</dbReference>
<evidence type="ECO:0000256" key="4">
    <source>
        <dbReference type="ARBA" id="ARBA00022679"/>
    </source>
</evidence>
<dbReference type="eggNOG" id="COG1100">
    <property type="taxonomic scope" value="Bacteria"/>
</dbReference>
<dbReference type="Proteomes" id="UP000008206">
    <property type="component" value="Chromosome"/>
</dbReference>
<dbReference type="Pfam" id="PF25497">
    <property type="entry name" value="COR-B"/>
    <property type="match status" value="1"/>
</dbReference>
<dbReference type="Pfam" id="PF13855">
    <property type="entry name" value="LRR_8"/>
    <property type="match status" value="2"/>
</dbReference>
<feature type="domain" description="Roc" evidence="13">
    <location>
        <begin position="247"/>
        <end position="439"/>
    </location>
</feature>
<evidence type="ECO:0000256" key="8">
    <source>
        <dbReference type="ARBA" id="ARBA00022840"/>
    </source>
</evidence>
<dbReference type="RefSeq" id="WP_013323827.1">
    <property type="nucleotide sequence ID" value="NC_014501.1"/>
</dbReference>
<comment type="catalytic activity">
    <reaction evidence="11">
        <text>L-seryl-[protein] + ATP = O-phospho-L-seryl-[protein] + ADP + H(+)</text>
        <dbReference type="Rhea" id="RHEA:17989"/>
        <dbReference type="Rhea" id="RHEA-COMP:9863"/>
        <dbReference type="Rhea" id="RHEA-COMP:11604"/>
        <dbReference type="ChEBI" id="CHEBI:15378"/>
        <dbReference type="ChEBI" id="CHEBI:29999"/>
        <dbReference type="ChEBI" id="CHEBI:30616"/>
        <dbReference type="ChEBI" id="CHEBI:83421"/>
        <dbReference type="ChEBI" id="CHEBI:456216"/>
        <dbReference type="EC" id="2.7.11.1"/>
    </reaction>
</comment>
<evidence type="ECO:0000256" key="2">
    <source>
        <dbReference type="ARBA" id="ARBA00022527"/>
    </source>
</evidence>
<dbReference type="AlphaFoldDB" id="E0UJ56"/>
<feature type="transmembrane region" description="Helical" evidence="12">
    <location>
        <begin position="800"/>
        <end position="821"/>
    </location>
</feature>
<dbReference type="InterPro" id="IPR020859">
    <property type="entry name" value="ROC"/>
</dbReference>
<evidence type="ECO:0000313" key="15">
    <source>
        <dbReference type="Proteomes" id="UP000008206"/>
    </source>
</evidence>
<keyword evidence="5" id="KW-0677">Repeat</keyword>
<dbReference type="SUPFAM" id="SSF52540">
    <property type="entry name" value="P-loop containing nucleoside triphosphate hydrolases"/>
    <property type="match status" value="1"/>
</dbReference>
<dbReference type="EMBL" id="CP002198">
    <property type="protein sequence ID" value="ADN15759.1"/>
    <property type="molecule type" value="Genomic_DNA"/>
</dbReference>
<keyword evidence="3" id="KW-0433">Leucine-rich repeat</keyword>
<dbReference type="SMART" id="SM00369">
    <property type="entry name" value="LRR_TYP"/>
    <property type="match status" value="8"/>
</dbReference>
<keyword evidence="2" id="KW-0723">Serine/threonine-protein kinase</keyword>
<dbReference type="PANTHER" id="PTHR48051">
    <property type="match status" value="1"/>
</dbReference>
<dbReference type="InterPro" id="IPR001611">
    <property type="entry name" value="Leu-rich_rpt"/>
</dbReference>
<feature type="transmembrane region" description="Helical" evidence="12">
    <location>
        <begin position="772"/>
        <end position="794"/>
    </location>
</feature>
<dbReference type="PANTHER" id="PTHR48051:SF1">
    <property type="entry name" value="RAS SUPPRESSOR PROTEIN 1"/>
    <property type="match status" value="1"/>
</dbReference>
<comment type="catalytic activity">
    <reaction evidence="10">
        <text>L-threonyl-[protein] + ATP = O-phospho-L-threonyl-[protein] + ADP + H(+)</text>
        <dbReference type="Rhea" id="RHEA:46608"/>
        <dbReference type="Rhea" id="RHEA-COMP:11060"/>
        <dbReference type="Rhea" id="RHEA-COMP:11605"/>
        <dbReference type="ChEBI" id="CHEBI:15378"/>
        <dbReference type="ChEBI" id="CHEBI:30013"/>
        <dbReference type="ChEBI" id="CHEBI:30616"/>
        <dbReference type="ChEBI" id="CHEBI:61977"/>
        <dbReference type="ChEBI" id="CHEBI:456216"/>
        <dbReference type="EC" id="2.7.11.1"/>
    </reaction>
</comment>
<dbReference type="InterPro" id="IPR050216">
    <property type="entry name" value="LRR_domain-containing"/>
</dbReference>
<dbReference type="InterPro" id="IPR027417">
    <property type="entry name" value="P-loop_NTPase"/>
</dbReference>
<dbReference type="KEGG" id="cyj:Cyan7822_3827"/>
<keyword evidence="4" id="KW-0808">Transferase</keyword>
<evidence type="ECO:0000256" key="9">
    <source>
        <dbReference type="ARBA" id="ARBA00023134"/>
    </source>
</evidence>